<reference evidence="2" key="1">
    <citation type="submission" date="2024-06" db="UniProtKB">
        <authorList>
            <consortium name="RefSeq"/>
        </authorList>
    </citation>
    <scope>NUCLEOTIDE SEQUENCE [LARGE SCALE GENOMIC DNA]</scope>
</reference>
<proteinExistence type="predicted"/>
<dbReference type="Gene3D" id="1.10.150.50">
    <property type="entry name" value="Transcription Factor, Ets-1"/>
    <property type="match status" value="1"/>
</dbReference>
<sequence length="142" mass="15803">MQGQEEEEMRIMTKVEKWATAKKLSEKTAETLIELGFDSMEALSLLTGDDLEDTDIEQGQRKLLLHAVKAMFPEGALANENPGSESAGEDPVADNIGQPLGIGDDRNEFANNVLRQLQPNCQHMLLKLHHYQKTCSKTPEPI</sequence>
<dbReference type="KEGG" id="cvn:111136018"/>
<evidence type="ECO:0000256" key="1">
    <source>
        <dbReference type="SAM" id="MobiDB-lite"/>
    </source>
</evidence>
<feature type="region of interest" description="Disordered" evidence="1">
    <location>
        <begin position="75"/>
        <end position="101"/>
    </location>
</feature>
<organism evidence="2 3">
    <name type="scientific">Crassostrea virginica</name>
    <name type="common">Eastern oyster</name>
    <dbReference type="NCBI Taxonomy" id="6565"/>
    <lineage>
        <taxon>Eukaryota</taxon>
        <taxon>Metazoa</taxon>
        <taxon>Spiralia</taxon>
        <taxon>Lophotrochozoa</taxon>
        <taxon>Mollusca</taxon>
        <taxon>Bivalvia</taxon>
        <taxon>Autobranchia</taxon>
        <taxon>Pteriomorphia</taxon>
        <taxon>Ostreida</taxon>
        <taxon>Ostreoidea</taxon>
        <taxon>Ostreidae</taxon>
        <taxon>Crassostrea</taxon>
    </lineage>
</organism>
<evidence type="ECO:0000313" key="3">
    <source>
        <dbReference type="RefSeq" id="XP_022342291.1"/>
    </source>
</evidence>
<evidence type="ECO:0000313" key="2">
    <source>
        <dbReference type="Proteomes" id="UP000694844"/>
    </source>
</evidence>
<keyword evidence="2" id="KW-1185">Reference proteome</keyword>
<protein>
    <submittedName>
        <fullName evidence="3">Uncharacterized protein LOC111136018</fullName>
    </submittedName>
</protein>
<gene>
    <name evidence="3" type="primary">LOC111136018</name>
</gene>
<accession>A0A8B8EQS0</accession>
<dbReference type="Proteomes" id="UP000694844">
    <property type="component" value="Chromosome 1"/>
</dbReference>
<dbReference type="SUPFAM" id="SSF47769">
    <property type="entry name" value="SAM/Pointed domain"/>
    <property type="match status" value="1"/>
</dbReference>
<dbReference type="GeneID" id="111136018"/>
<dbReference type="InterPro" id="IPR013761">
    <property type="entry name" value="SAM/pointed_sf"/>
</dbReference>
<dbReference type="AlphaFoldDB" id="A0A8B8EQS0"/>
<reference evidence="3" key="2">
    <citation type="submission" date="2025-08" db="UniProtKB">
        <authorList>
            <consortium name="RefSeq"/>
        </authorList>
    </citation>
    <scope>IDENTIFICATION</scope>
    <source>
        <tissue evidence="3">Whole sample</tissue>
    </source>
</reference>
<name>A0A8B8EQS0_CRAVI</name>
<dbReference type="RefSeq" id="XP_022342291.1">
    <property type="nucleotide sequence ID" value="XM_022486583.1"/>
</dbReference>
<dbReference type="OrthoDB" id="10060908at2759"/>